<evidence type="ECO:0000313" key="3">
    <source>
        <dbReference type="Proteomes" id="UP000271193"/>
    </source>
</evidence>
<protein>
    <submittedName>
        <fullName evidence="2">Uncharacterized protein</fullName>
    </submittedName>
</protein>
<name>A0A3G6TLF9_9FLAO</name>
<feature type="chain" id="PRO_5018127706" evidence="1">
    <location>
        <begin position="21"/>
        <end position="267"/>
    </location>
</feature>
<evidence type="ECO:0000256" key="1">
    <source>
        <dbReference type="SAM" id="SignalP"/>
    </source>
</evidence>
<accession>A0A3G6TLF9</accession>
<dbReference type="Proteomes" id="UP000271193">
    <property type="component" value="Chromosome"/>
</dbReference>
<dbReference type="GeneID" id="99067908"/>
<sequence>MKKFLLTATMLVAFTALSKAQQGRVGINTSTPAATLDVVASTTDTSRPDALLVPRMSRAQLLAKDAAYADGNATAASAQNGALVFVNLVDGTATTKTANVTATGFYYYDGTNGNNVWKPVGGGGGTDTSIYLNDGTLAGNRVVTQNNNNLTFTTGTGRTIVNGNFETQGGVYGSFRTLTAVPTAATWLPTDYMVTIQVSGNQNIELPTPAAAGAGRILMIRNASVAAGSSGTYTFINNVPVNNTSILASRGVTLLSTGTSWLVVSGV</sequence>
<proteinExistence type="predicted"/>
<dbReference type="OrthoDB" id="1272450at2"/>
<evidence type="ECO:0000313" key="2">
    <source>
        <dbReference type="EMBL" id="AZB27476.1"/>
    </source>
</evidence>
<reference evidence="3" key="1">
    <citation type="submission" date="2018-11" db="EMBL/GenBank/DDBJ databases">
        <title>Proposal to divide the Flavobacteriaceae and reorganize its genera based on Amino Acid Identity values calculated from whole genome sequences.</title>
        <authorList>
            <person name="Nicholson A.C."/>
            <person name="Gulvik C.A."/>
            <person name="Whitney A.M."/>
            <person name="Humrighouse B.W."/>
            <person name="Bell M."/>
            <person name="Holmes B."/>
            <person name="Steigerwalt A.G."/>
            <person name="Villarma A."/>
            <person name="Sheth M."/>
            <person name="Batra D."/>
            <person name="Pryor J."/>
            <person name="Bernardet J.-F."/>
            <person name="Hugo C."/>
            <person name="Kampfer P."/>
            <person name="Newman J."/>
            <person name="McQuiston J.R."/>
        </authorList>
    </citation>
    <scope>NUCLEOTIDE SEQUENCE [LARGE SCALE GENOMIC DNA]</scope>
    <source>
        <strain evidence="3">G0229</strain>
    </source>
</reference>
<dbReference type="AlphaFoldDB" id="A0A3G6TLF9"/>
<gene>
    <name evidence="2" type="ORF">EG339_24215</name>
</gene>
<keyword evidence="1" id="KW-0732">Signal</keyword>
<dbReference type="RefSeq" id="WP_123872565.1">
    <property type="nucleotide sequence ID" value="NZ_CP033931.1"/>
</dbReference>
<feature type="signal peptide" evidence="1">
    <location>
        <begin position="1"/>
        <end position="20"/>
    </location>
</feature>
<dbReference type="EMBL" id="CP033932">
    <property type="protein sequence ID" value="AZB27476.1"/>
    <property type="molecule type" value="Genomic_DNA"/>
</dbReference>
<dbReference type="KEGG" id="cben:EG339_24215"/>
<organism evidence="2 3">
    <name type="scientific">Chryseobacterium bernardetii</name>
    <dbReference type="NCBI Taxonomy" id="1241978"/>
    <lineage>
        <taxon>Bacteria</taxon>
        <taxon>Pseudomonadati</taxon>
        <taxon>Bacteroidota</taxon>
        <taxon>Flavobacteriia</taxon>
        <taxon>Flavobacteriales</taxon>
        <taxon>Weeksellaceae</taxon>
        <taxon>Chryseobacterium group</taxon>
        <taxon>Chryseobacterium</taxon>
    </lineage>
</organism>
<keyword evidence="3" id="KW-1185">Reference proteome</keyword>